<evidence type="ECO:0000313" key="2">
    <source>
        <dbReference type="Proteomes" id="UP000286678"/>
    </source>
</evidence>
<dbReference type="AlphaFoldDB" id="A0A432XQL5"/>
<comment type="caution">
    <text evidence="1">The sequence shown here is derived from an EMBL/GenBank/DDBJ whole genome shotgun (WGS) entry which is preliminary data.</text>
</comment>
<organism evidence="1 2">
    <name type="scientific">Pseudidiomarina aquimaris</name>
    <dbReference type="NCBI Taxonomy" id="641841"/>
    <lineage>
        <taxon>Bacteria</taxon>
        <taxon>Pseudomonadati</taxon>
        <taxon>Pseudomonadota</taxon>
        <taxon>Gammaproteobacteria</taxon>
        <taxon>Alteromonadales</taxon>
        <taxon>Idiomarinaceae</taxon>
        <taxon>Pseudidiomarina</taxon>
    </lineage>
</organism>
<proteinExistence type="predicted"/>
<reference evidence="2" key="1">
    <citation type="journal article" date="2018" name="Front. Microbiol.">
        <title>Genome-Based Analysis Reveals the Taxonomy and Diversity of the Family Idiomarinaceae.</title>
        <authorList>
            <person name="Liu Y."/>
            <person name="Lai Q."/>
            <person name="Shao Z."/>
        </authorList>
    </citation>
    <scope>NUCLEOTIDE SEQUENCE [LARGE SCALE GENOMIC DNA]</scope>
    <source>
        <strain evidence="2">SW15</strain>
    </source>
</reference>
<dbReference type="InterPro" id="IPR021936">
    <property type="entry name" value="DUF3549"/>
</dbReference>
<sequence length="352" mass="39510">MSCDASLMSISILSQLLRESQSDYLCYDLGRRVQAINTTEFNAIEQQQAPYPYPVQGHACFAMVFWPQLSRSEREPFLWFLKFPLDERGLLEQAAVQEFLTSVITLLGQQVTHALSEEQEQQLQQSPYLFTPAEEKRAALHAQLGLLWQRQPSVHFEFAQTALAKPEHWQHVGVQGLHDVAARLDDLPETQQVLAEQLADYPAPLRQATAIALEHQSLPTQLSDALAAQILQLNAGEVRADLLRSLAGSVTSEAVATAVRYVLKEPSVDECVICCARLWQVFDPLCTPHVQLEQLLLAIAQQDPKIFAALITDVLRMPMLRPHILVTLQRDDLPQPIRQAWQTFVSGAAHAK</sequence>
<dbReference type="Proteomes" id="UP000286678">
    <property type="component" value="Unassembled WGS sequence"/>
</dbReference>
<evidence type="ECO:0000313" key="1">
    <source>
        <dbReference type="EMBL" id="RUO50974.1"/>
    </source>
</evidence>
<keyword evidence="2" id="KW-1185">Reference proteome</keyword>
<gene>
    <name evidence="1" type="ORF">CWE21_02445</name>
</gene>
<protein>
    <submittedName>
        <fullName evidence="1">DUF3549 domain-containing protein</fullName>
    </submittedName>
</protein>
<dbReference type="EMBL" id="PIPT01000001">
    <property type="protein sequence ID" value="RUO50974.1"/>
    <property type="molecule type" value="Genomic_DNA"/>
</dbReference>
<name>A0A432XQL5_9GAMM</name>
<accession>A0A432XQL5</accession>
<dbReference type="Pfam" id="PF12069">
    <property type="entry name" value="DUF3549"/>
    <property type="match status" value="1"/>
</dbReference>